<proteinExistence type="predicted"/>
<evidence type="ECO:0000313" key="2">
    <source>
        <dbReference type="Proteomes" id="UP001519342"/>
    </source>
</evidence>
<dbReference type="Gene3D" id="1.20.120.330">
    <property type="entry name" value="Nucleotidyltransferases domain 2"/>
    <property type="match status" value="1"/>
</dbReference>
<dbReference type="Proteomes" id="UP001519342">
    <property type="component" value="Unassembled WGS sequence"/>
</dbReference>
<gene>
    <name evidence="1" type="ORF">J2Z76_000529</name>
</gene>
<reference evidence="1 2" key="1">
    <citation type="submission" date="2021-03" db="EMBL/GenBank/DDBJ databases">
        <title>Genomic Encyclopedia of Type Strains, Phase IV (KMG-IV): sequencing the most valuable type-strain genomes for metagenomic binning, comparative biology and taxonomic classification.</title>
        <authorList>
            <person name="Goeker M."/>
        </authorList>
    </citation>
    <scope>NUCLEOTIDE SEQUENCE [LARGE SCALE GENOMIC DNA]</scope>
    <source>
        <strain evidence="1 2">DSM 24004</strain>
    </source>
</reference>
<dbReference type="EC" id="2.7.7.-" evidence="1"/>
<protein>
    <submittedName>
        <fullName evidence="1">Aminoglycoside 6-adenylyltransferase</fullName>
        <ecNumber evidence="1">2.7.7.-</ecNumber>
    </submittedName>
</protein>
<dbReference type="SUPFAM" id="SSF81631">
    <property type="entry name" value="PAP/OAS1 substrate-binding domain"/>
    <property type="match status" value="1"/>
</dbReference>
<accession>A0ABS4GAG4</accession>
<comment type="caution">
    <text evidence="1">The sequence shown here is derived from an EMBL/GenBank/DDBJ whole genome shotgun (WGS) entry which is preliminary data.</text>
</comment>
<sequence length="285" mass="33967">MRNESEMLDTIINVANVDENIKAVVLCGSRANNTVKKDIYQDYDIIFIVNETDKYVDSDYFRKCFGERVLLFRPDKIYPELFENTCAYLMLFDDENRIDLRICTTEKFMRIYEVEELGQPMIKLIDKNNFLPEIAGKINDVFTIKIPNEKAYNDTCAEFFWELQNIGKGIMRDEISYVMFLLNVSVRDMLNRMIDWYIGVHNDFSVTTGKLGKYYKEYLDERLYNMYKKTYPRAEYYEVWEVLMIMIKLFKETAICVANEFEFIFPEESEIVILEHLEYLKGTCN</sequence>
<dbReference type="RefSeq" id="WP_209510423.1">
    <property type="nucleotide sequence ID" value="NZ_JAGGKS010000001.1"/>
</dbReference>
<name>A0ABS4GAG4_9FIRM</name>
<keyword evidence="1" id="KW-0808">Transferase</keyword>
<dbReference type="InterPro" id="IPR043519">
    <property type="entry name" value="NT_sf"/>
</dbReference>
<dbReference type="Pfam" id="PF04439">
    <property type="entry name" value="Adenyl_transf"/>
    <property type="match status" value="1"/>
</dbReference>
<organism evidence="1 2">
    <name type="scientific">Sedimentibacter acidaminivorans</name>
    <dbReference type="NCBI Taxonomy" id="913099"/>
    <lineage>
        <taxon>Bacteria</taxon>
        <taxon>Bacillati</taxon>
        <taxon>Bacillota</taxon>
        <taxon>Tissierellia</taxon>
        <taxon>Sedimentibacter</taxon>
    </lineage>
</organism>
<dbReference type="SUPFAM" id="SSF81301">
    <property type="entry name" value="Nucleotidyltransferase"/>
    <property type="match status" value="1"/>
</dbReference>
<dbReference type="Gene3D" id="3.30.460.10">
    <property type="entry name" value="Beta Polymerase, domain 2"/>
    <property type="match status" value="1"/>
</dbReference>
<keyword evidence="1" id="KW-0548">Nucleotidyltransferase</keyword>
<dbReference type="InterPro" id="IPR007530">
    <property type="entry name" value="Aminoglycoside_adenylylTfrase"/>
</dbReference>
<keyword evidence="2" id="KW-1185">Reference proteome</keyword>
<dbReference type="EMBL" id="JAGGKS010000001">
    <property type="protein sequence ID" value="MBP1924676.1"/>
    <property type="molecule type" value="Genomic_DNA"/>
</dbReference>
<evidence type="ECO:0000313" key="1">
    <source>
        <dbReference type="EMBL" id="MBP1924676.1"/>
    </source>
</evidence>
<dbReference type="GO" id="GO:0016779">
    <property type="term" value="F:nucleotidyltransferase activity"/>
    <property type="evidence" value="ECO:0007669"/>
    <property type="project" value="UniProtKB-KW"/>
</dbReference>